<dbReference type="EMBL" id="DVHN01000181">
    <property type="protein sequence ID" value="HIR89813.1"/>
    <property type="molecule type" value="Genomic_DNA"/>
</dbReference>
<dbReference type="Proteomes" id="UP000824201">
    <property type="component" value="Unassembled WGS sequence"/>
</dbReference>
<evidence type="ECO:0000259" key="4">
    <source>
        <dbReference type="Pfam" id="PF18088"/>
    </source>
</evidence>
<dbReference type="Gene3D" id="1.20.120.670">
    <property type="entry name" value="N-acetyl-b-d-glucoasminidase"/>
    <property type="match status" value="1"/>
</dbReference>
<dbReference type="InterPro" id="IPR041063">
    <property type="entry name" value="Glyco_H_20C_C"/>
</dbReference>
<feature type="domain" description="Glycoside hydrolase family 20 catalytic" evidence="3">
    <location>
        <begin position="88"/>
        <end position="355"/>
    </location>
</feature>
<dbReference type="PANTHER" id="PTHR21040:SF8">
    <property type="entry name" value="BCDNA.GH04120"/>
    <property type="match status" value="1"/>
</dbReference>
<dbReference type="CDD" id="cd06565">
    <property type="entry name" value="GH20_GcnA-like"/>
    <property type="match status" value="1"/>
</dbReference>
<keyword evidence="2" id="KW-0378">Hydrolase</keyword>
<dbReference type="GO" id="GO:0004563">
    <property type="term" value="F:beta-N-acetylhexosaminidase activity"/>
    <property type="evidence" value="ECO:0007669"/>
    <property type="project" value="UniProtKB-ARBA"/>
</dbReference>
<feature type="domain" description="Glycoside Hydrolase 20C C-terminal" evidence="4">
    <location>
        <begin position="412"/>
        <end position="600"/>
    </location>
</feature>
<dbReference type="InterPro" id="IPR017853">
    <property type="entry name" value="GH"/>
</dbReference>
<dbReference type="PANTHER" id="PTHR21040">
    <property type="entry name" value="BCDNA.GH04120"/>
    <property type="match status" value="1"/>
</dbReference>
<evidence type="ECO:0000259" key="3">
    <source>
        <dbReference type="Pfam" id="PF00728"/>
    </source>
</evidence>
<evidence type="ECO:0000256" key="1">
    <source>
        <dbReference type="ARBA" id="ARBA00006285"/>
    </source>
</evidence>
<sequence length="624" mass="72293">MYNISNLPDYLKEPLTILSKRYGFSISEQGRTVSFVSISDPFIDITAEEDTVTIMSNHLSGFFRGIGLLIEQEQNGILNFHLHEDCWFDFNGLMIDCSRNGVASIPYIKELIEQLAVMGHTMLMLYMEDVYEVDEEPYFGYMRGRYSKEELKMLDDYAFQFGIELIPCIQTLAHFDQFLSMDTVREEYIDIDNILDVSSPAAQDLLRRMIHSLSSCFRSRRIHIGMDEAYHLGRGRYADKNGLRSKHDIMAEHMDFMLSVCSEYGLRPIVWDDMFVHYQTRFDTGQRPIPEGIDLMYWDYYNNTEEHYEKNLQMRTSLSSHLMFAGGAWKWTGYAPHHSKTFASANAALAVCKRQGIRQVMVTSWADDGCECPISACLFGAVLFAEHQYNETIDIDSFGQRLKFITGLDYETFMKQEEFDIFPSFSNRAVTVTPSKYFFYEDPLCSLFLAQAESIQEDLTTHYQTLSDYFYSKSRDCSSIALRAALNFYGAFGSVMALKWNLGQNIYKAYQQKDTVQLQSIITTQLLPLIPRLELMNEMRRKEWYITNKSFGFEVLDYRIGGLIQRLKTTHTILSSYINGIIPNIPELEETRLSISKFREDGMGELIHFNNAERSKTTNRTGWV</sequence>
<dbReference type="InterPro" id="IPR038901">
    <property type="entry name" value="HEXDC-like"/>
</dbReference>
<comment type="similarity">
    <text evidence="1">Belongs to the glycosyl hydrolase 20 family.</text>
</comment>
<dbReference type="AlphaFoldDB" id="A0A9D1EH40"/>
<reference evidence="5" key="2">
    <citation type="journal article" date="2021" name="PeerJ">
        <title>Extensive microbial diversity within the chicken gut microbiome revealed by metagenomics and culture.</title>
        <authorList>
            <person name="Gilroy R."/>
            <person name="Ravi A."/>
            <person name="Getino M."/>
            <person name="Pursley I."/>
            <person name="Horton D.L."/>
            <person name="Alikhan N.F."/>
            <person name="Baker D."/>
            <person name="Gharbi K."/>
            <person name="Hall N."/>
            <person name="Watson M."/>
            <person name="Adriaenssens E.M."/>
            <person name="Foster-Nyarko E."/>
            <person name="Jarju S."/>
            <person name="Secka A."/>
            <person name="Antonio M."/>
            <person name="Oren A."/>
            <person name="Chaudhuri R.R."/>
            <person name="La Ragione R."/>
            <person name="Hildebrand F."/>
            <person name="Pallen M.J."/>
        </authorList>
    </citation>
    <scope>NUCLEOTIDE SEQUENCE</scope>
    <source>
        <strain evidence="5">ChiW13-3771</strain>
    </source>
</reference>
<dbReference type="SUPFAM" id="SSF51445">
    <property type="entry name" value="(Trans)glycosidases"/>
    <property type="match status" value="1"/>
</dbReference>
<dbReference type="Pfam" id="PF18088">
    <property type="entry name" value="Glyco_H_20C_C"/>
    <property type="match status" value="1"/>
</dbReference>
<dbReference type="Gene3D" id="3.20.20.80">
    <property type="entry name" value="Glycosidases"/>
    <property type="match status" value="1"/>
</dbReference>
<comment type="caution">
    <text evidence="5">The sequence shown here is derived from an EMBL/GenBank/DDBJ whole genome shotgun (WGS) entry which is preliminary data.</text>
</comment>
<name>A0A9D1EH40_9FIRM</name>
<dbReference type="InterPro" id="IPR015883">
    <property type="entry name" value="Glyco_hydro_20_cat"/>
</dbReference>
<gene>
    <name evidence="5" type="ORF">IAC96_12785</name>
</gene>
<protein>
    <submittedName>
        <fullName evidence="5">Beta-N-acetylhexosaminidase</fullName>
    </submittedName>
</protein>
<dbReference type="GO" id="GO:0005975">
    <property type="term" value="P:carbohydrate metabolic process"/>
    <property type="evidence" value="ECO:0007669"/>
    <property type="project" value="InterPro"/>
</dbReference>
<evidence type="ECO:0000313" key="5">
    <source>
        <dbReference type="EMBL" id="HIR89813.1"/>
    </source>
</evidence>
<organism evidence="5 6">
    <name type="scientific">Candidatus Fimimorpha faecalis</name>
    <dbReference type="NCBI Taxonomy" id="2840824"/>
    <lineage>
        <taxon>Bacteria</taxon>
        <taxon>Bacillati</taxon>
        <taxon>Bacillota</taxon>
        <taxon>Clostridia</taxon>
        <taxon>Eubacteriales</taxon>
        <taxon>Candidatus Fimimorpha</taxon>
    </lineage>
</organism>
<reference evidence="5" key="1">
    <citation type="submission" date="2020-10" db="EMBL/GenBank/DDBJ databases">
        <authorList>
            <person name="Gilroy R."/>
        </authorList>
    </citation>
    <scope>NUCLEOTIDE SEQUENCE</scope>
    <source>
        <strain evidence="5">ChiW13-3771</strain>
    </source>
</reference>
<evidence type="ECO:0000256" key="2">
    <source>
        <dbReference type="ARBA" id="ARBA00022801"/>
    </source>
</evidence>
<dbReference type="Pfam" id="PF00728">
    <property type="entry name" value="Glyco_hydro_20"/>
    <property type="match status" value="1"/>
</dbReference>
<evidence type="ECO:0000313" key="6">
    <source>
        <dbReference type="Proteomes" id="UP000824201"/>
    </source>
</evidence>
<accession>A0A9D1EH40</accession>
<proteinExistence type="inferred from homology"/>